<dbReference type="AlphaFoldDB" id="A0A2P6SMZ4"/>
<dbReference type="InterPro" id="IPR016140">
    <property type="entry name" value="Bifunc_inhib/LTP/seed_store"/>
</dbReference>
<sequence>MAAFRSMISSQAAALLLVAMMGLALVHIQMAEAQGSSCAAVLTNLNVCAPFVVPGSNDKPSSDCCNAVQAVETSCICNTLRMAAQLPSQCNLPPLSCGDYFSG</sequence>
<dbReference type="Gene3D" id="1.10.110.10">
    <property type="entry name" value="Plant lipid-transfer and hydrophobic proteins"/>
    <property type="match status" value="1"/>
</dbReference>
<evidence type="ECO:0000256" key="4">
    <source>
        <dbReference type="ARBA" id="ARBA00022525"/>
    </source>
</evidence>
<accession>A0A2P6SMZ4</accession>
<evidence type="ECO:0000256" key="7">
    <source>
        <dbReference type="SAM" id="SignalP"/>
    </source>
</evidence>
<dbReference type="GO" id="GO:0008289">
    <property type="term" value="F:lipid binding"/>
    <property type="evidence" value="ECO:0007669"/>
    <property type="project" value="UniProtKB-KW"/>
</dbReference>
<evidence type="ECO:0000259" key="8">
    <source>
        <dbReference type="SMART" id="SM00499"/>
    </source>
</evidence>
<evidence type="ECO:0000256" key="3">
    <source>
        <dbReference type="ARBA" id="ARBA00022448"/>
    </source>
</evidence>
<comment type="similarity">
    <text evidence="6">Belongs to the A9/FIL1 family.</text>
</comment>
<name>A0A2P6SMZ4_ROSCH</name>
<dbReference type="SMART" id="SM00499">
    <property type="entry name" value="AAI"/>
    <property type="match status" value="1"/>
</dbReference>
<gene>
    <name evidence="9" type="ORF">RchiOBHm_Chr1g0376811</name>
</gene>
<keyword evidence="10" id="KW-1185">Reference proteome</keyword>
<evidence type="ECO:0000313" key="9">
    <source>
        <dbReference type="EMBL" id="PRQ60042.1"/>
    </source>
</evidence>
<feature type="signal peptide" evidence="7">
    <location>
        <begin position="1"/>
        <end position="33"/>
    </location>
</feature>
<keyword evidence="4" id="KW-0964">Secreted</keyword>
<evidence type="ECO:0000256" key="1">
    <source>
        <dbReference type="ARBA" id="ARBA00003211"/>
    </source>
</evidence>
<dbReference type="Proteomes" id="UP000238479">
    <property type="component" value="Chromosome 1"/>
</dbReference>
<feature type="domain" description="Bifunctional inhibitor/plant lipid transfer protein/seed storage helical" evidence="8">
    <location>
        <begin position="38"/>
        <end position="97"/>
    </location>
</feature>
<organism evidence="9 10">
    <name type="scientific">Rosa chinensis</name>
    <name type="common">China rose</name>
    <dbReference type="NCBI Taxonomy" id="74649"/>
    <lineage>
        <taxon>Eukaryota</taxon>
        <taxon>Viridiplantae</taxon>
        <taxon>Streptophyta</taxon>
        <taxon>Embryophyta</taxon>
        <taxon>Tracheophyta</taxon>
        <taxon>Spermatophyta</taxon>
        <taxon>Magnoliopsida</taxon>
        <taxon>eudicotyledons</taxon>
        <taxon>Gunneridae</taxon>
        <taxon>Pentapetalae</taxon>
        <taxon>rosids</taxon>
        <taxon>fabids</taxon>
        <taxon>Rosales</taxon>
        <taxon>Rosaceae</taxon>
        <taxon>Rosoideae</taxon>
        <taxon>Rosoideae incertae sedis</taxon>
        <taxon>Rosa</taxon>
    </lineage>
</organism>
<keyword evidence="3" id="KW-0813">Transport</keyword>
<keyword evidence="5" id="KW-0446">Lipid-binding</keyword>
<comment type="caution">
    <text evidence="9">The sequence shown here is derived from an EMBL/GenBank/DDBJ whole genome shotgun (WGS) entry which is preliminary data.</text>
</comment>
<protein>
    <submittedName>
        <fullName evidence="9">Putative bifunctional inhibitor/plant lipid transfer protein/seed storage helical</fullName>
    </submittedName>
</protein>
<dbReference type="STRING" id="74649.A0A2P6SMZ4"/>
<reference evidence="9 10" key="1">
    <citation type="journal article" date="2018" name="Nat. Genet.">
        <title>The Rosa genome provides new insights in the design of modern roses.</title>
        <authorList>
            <person name="Bendahmane M."/>
        </authorList>
    </citation>
    <scope>NUCLEOTIDE SEQUENCE [LARGE SCALE GENOMIC DNA]</scope>
    <source>
        <strain evidence="10">cv. Old Blush</strain>
    </source>
</reference>
<dbReference type="Pfam" id="PF00234">
    <property type="entry name" value="Tryp_alpha_amyl"/>
    <property type="match status" value="1"/>
</dbReference>
<dbReference type="EMBL" id="PDCK01000039">
    <property type="protein sequence ID" value="PRQ60042.1"/>
    <property type="molecule type" value="Genomic_DNA"/>
</dbReference>
<dbReference type="InterPro" id="IPR036312">
    <property type="entry name" value="Bifun_inhib/LTP/seed_sf"/>
</dbReference>
<proteinExistence type="inferred from homology"/>
<dbReference type="SUPFAM" id="SSF47699">
    <property type="entry name" value="Bifunctional inhibitor/lipid-transfer protein/seed storage 2S albumin"/>
    <property type="match status" value="1"/>
</dbReference>
<dbReference type="Gramene" id="PRQ60042">
    <property type="protein sequence ID" value="PRQ60042"/>
    <property type="gene ID" value="RchiOBHm_Chr1g0376811"/>
</dbReference>
<dbReference type="PANTHER" id="PTHR35501">
    <property type="entry name" value="PROTEIN YY1"/>
    <property type="match status" value="1"/>
</dbReference>
<keyword evidence="7" id="KW-0732">Signal</keyword>
<evidence type="ECO:0000256" key="2">
    <source>
        <dbReference type="ARBA" id="ARBA00004613"/>
    </source>
</evidence>
<dbReference type="GO" id="GO:0005576">
    <property type="term" value="C:extracellular region"/>
    <property type="evidence" value="ECO:0007669"/>
    <property type="project" value="UniProtKB-SubCell"/>
</dbReference>
<evidence type="ECO:0000313" key="10">
    <source>
        <dbReference type="Proteomes" id="UP000238479"/>
    </source>
</evidence>
<evidence type="ECO:0000256" key="5">
    <source>
        <dbReference type="ARBA" id="ARBA00023121"/>
    </source>
</evidence>
<evidence type="ECO:0000256" key="6">
    <source>
        <dbReference type="ARBA" id="ARBA00038300"/>
    </source>
</evidence>
<comment type="function">
    <text evidence="1">Plant non-specific lipid-transfer proteins transfer phospholipids as well as galactolipids across membranes. May play a role in wax or cutin deposition in the cell walls of expanding epidermal cells and certain secretory tissues.</text>
</comment>
<dbReference type="PANTHER" id="PTHR35501:SF3">
    <property type="entry name" value="PROTEIN YY1"/>
    <property type="match status" value="1"/>
</dbReference>
<dbReference type="OMA" id="SAVNHEC"/>
<feature type="chain" id="PRO_5015127682" evidence="7">
    <location>
        <begin position="34"/>
        <end position="103"/>
    </location>
</feature>
<comment type="subcellular location">
    <subcellularLocation>
        <location evidence="2">Secreted</location>
    </subcellularLocation>
</comment>